<gene>
    <name evidence="3" type="ORF">HNQ55_001695</name>
</gene>
<sequence>MTTSLFSITSLQPLAYYGLAALAIPVIIHLLSKSRGRIVKWGTTRFLPQSKPVKMSTIKLTQRLLLLLRCLIVLCSVAILSQPFINDYSGDETFVLVSETWFKAATPEQREQISEYLTSSDFNVLSLQTLESFTTFTNVTEVEPAEPLNIWQQLSKVSKKFKQAKEILVFTEANAINFTGEKPLLNQPIKWFITSQQSSQQYSLNSLVQQAFKLIIYAEDEHKEALNYLLPALNAIQKFSVQQLSIEVIEHPQKLVSAQQPNWVFYLANRPITQELISWRAQGTHIFINNDNRLLVNNSEEITVNNGFALLAPIRFYQSSHLENTFDSQHVEHQEDLWVSEDNKPLLTVFKVDEATNTNAGKRYQFASMLSPKSTNLVIQPQFPLVIQRLLFGDQINSYQKENDQVTADNINQLTALLYQQAIAHQAFLDTVSDKAYRINNTIDFDAHQDMLLWLGLLLVLLVLLERLLSEYSVSKQLVVNKNE</sequence>
<dbReference type="InterPro" id="IPR011933">
    <property type="entry name" value="Double_TM_dom"/>
</dbReference>
<keyword evidence="1" id="KW-1133">Transmembrane helix</keyword>
<comment type="caution">
    <text evidence="3">The sequence shown here is derived from an EMBL/GenBank/DDBJ whole genome shotgun (WGS) entry which is preliminary data.</text>
</comment>
<dbReference type="Proteomes" id="UP000537141">
    <property type="component" value="Unassembled WGS sequence"/>
</dbReference>
<name>A0A7X0NH01_9GAMM</name>
<organism evidence="3 4">
    <name type="scientific">Thalassotalea piscium</name>
    <dbReference type="NCBI Taxonomy" id="1230533"/>
    <lineage>
        <taxon>Bacteria</taxon>
        <taxon>Pseudomonadati</taxon>
        <taxon>Pseudomonadota</taxon>
        <taxon>Gammaproteobacteria</taxon>
        <taxon>Alteromonadales</taxon>
        <taxon>Colwelliaceae</taxon>
        <taxon>Thalassotalea</taxon>
    </lineage>
</organism>
<dbReference type="InterPro" id="IPR024163">
    <property type="entry name" value="Aerotolerance_reg_N"/>
</dbReference>
<reference evidence="3 4" key="1">
    <citation type="submission" date="2020-08" db="EMBL/GenBank/DDBJ databases">
        <title>Genomic Encyclopedia of Type Strains, Phase IV (KMG-IV): sequencing the most valuable type-strain genomes for metagenomic binning, comparative biology and taxonomic classification.</title>
        <authorList>
            <person name="Goeker M."/>
        </authorList>
    </citation>
    <scope>NUCLEOTIDE SEQUENCE [LARGE SCALE GENOMIC DNA]</scope>
    <source>
        <strain evidence="3 4">DSM 26287</strain>
    </source>
</reference>
<dbReference type="PANTHER" id="PTHR37464:SF1">
    <property type="entry name" value="BLL2463 PROTEIN"/>
    <property type="match status" value="1"/>
</dbReference>
<evidence type="ECO:0000313" key="3">
    <source>
        <dbReference type="EMBL" id="MBB6543188.1"/>
    </source>
</evidence>
<feature type="domain" description="Aerotolerance regulator N-terminal" evidence="2">
    <location>
        <begin position="11"/>
        <end position="83"/>
    </location>
</feature>
<evidence type="ECO:0000259" key="2">
    <source>
        <dbReference type="Pfam" id="PF07584"/>
    </source>
</evidence>
<keyword evidence="1" id="KW-0472">Membrane</keyword>
<keyword evidence="4" id="KW-1185">Reference proteome</keyword>
<dbReference type="RefSeq" id="WP_184423982.1">
    <property type="nucleotide sequence ID" value="NZ_AP027362.1"/>
</dbReference>
<feature type="transmembrane region" description="Helical" evidence="1">
    <location>
        <begin position="64"/>
        <end position="85"/>
    </location>
</feature>
<keyword evidence="1" id="KW-0812">Transmembrane</keyword>
<protein>
    <recommendedName>
        <fullName evidence="2">Aerotolerance regulator N-terminal domain-containing protein</fullName>
    </recommendedName>
</protein>
<evidence type="ECO:0000313" key="4">
    <source>
        <dbReference type="Proteomes" id="UP000537141"/>
    </source>
</evidence>
<dbReference type="AlphaFoldDB" id="A0A7X0NH01"/>
<dbReference type="NCBIfam" id="TIGR02226">
    <property type="entry name" value="two_anch"/>
    <property type="match status" value="1"/>
</dbReference>
<proteinExistence type="predicted"/>
<evidence type="ECO:0000256" key="1">
    <source>
        <dbReference type="SAM" id="Phobius"/>
    </source>
</evidence>
<dbReference type="Pfam" id="PF07584">
    <property type="entry name" value="BatA"/>
    <property type="match status" value="1"/>
</dbReference>
<dbReference type="PANTHER" id="PTHR37464">
    <property type="entry name" value="BLL2463 PROTEIN"/>
    <property type="match status" value="1"/>
</dbReference>
<dbReference type="EMBL" id="JACHHU010000011">
    <property type="protein sequence ID" value="MBB6543188.1"/>
    <property type="molecule type" value="Genomic_DNA"/>
</dbReference>
<accession>A0A7X0NH01</accession>
<feature type="transmembrane region" description="Helical" evidence="1">
    <location>
        <begin position="14"/>
        <end position="31"/>
    </location>
</feature>